<dbReference type="EMBL" id="GBRH01208293">
    <property type="protein sequence ID" value="JAD89602.1"/>
    <property type="molecule type" value="Transcribed_RNA"/>
</dbReference>
<dbReference type="AlphaFoldDB" id="A0A0A9E0W7"/>
<accession>A0A0A9E0W7</accession>
<reference evidence="1" key="2">
    <citation type="journal article" date="2015" name="Data Brief">
        <title>Shoot transcriptome of the giant reed, Arundo donax.</title>
        <authorList>
            <person name="Barrero R.A."/>
            <person name="Guerrero F.D."/>
            <person name="Moolhuijzen P."/>
            <person name="Goolsby J.A."/>
            <person name="Tidwell J."/>
            <person name="Bellgard S.E."/>
            <person name="Bellgard M.I."/>
        </authorList>
    </citation>
    <scope>NUCLEOTIDE SEQUENCE</scope>
    <source>
        <tissue evidence="1">Shoot tissue taken approximately 20 cm above the soil surface</tissue>
    </source>
</reference>
<name>A0A0A9E0W7_ARUDO</name>
<organism evidence="1">
    <name type="scientific">Arundo donax</name>
    <name type="common">Giant reed</name>
    <name type="synonym">Donax arundinaceus</name>
    <dbReference type="NCBI Taxonomy" id="35708"/>
    <lineage>
        <taxon>Eukaryota</taxon>
        <taxon>Viridiplantae</taxon>
        <taxon>Streptophyta</taxon>
        <taxon>Embryophyta</taxon>
        <taxon>Tracheophyta</taxon>
        <taxon>Spermatophyta</taxon>
        <taxon>Magnoliopsida</taxon>
        <taxon>Liliopsida</taxon>
        <taxon>Poales</taxon>
        <taxon>Poaceae</taxon>
        <taxon>PACMAD clade</taxon>
        <taxon>Arundinoideae</taxon>
        <taxon>Arundineae</taxon>
        <taxon>Arundo</taxon>
    </lineage>
</organism>
<reference evidence="1" key="1">
    <citation type="submission" date="2014-09" db="EMBL/GenBank/DDBJ databases">
        <authorList>
            <person name="Magalhaes I.L.F."/>
            <person name="Oliveira U."/>
            <person name="Santos F.R."/>
            <person name="Vidigal T.H.D.A."/>
            <person name="Brescovit A.D."/>
            <person name="Santos A.J."/>
        </authorList>
    </citation>
    <scope>NUCLEOTIDE SEQUENCE</scope>
    <source>
        <tissue evidence="1">Shoot tissue taken approximately 20 cm above the soil surface</tissue>
    </source>
</reference>
<sequence>MTFCSVPPETGIWYCSSNTQQNYFLLVTIHFESILTREYLVFSYNEALLLFL</sequence>
<proteinExistence type="predicted"/>
<protein>
    <submittedName>
        <fullName evidence="1">Uncharacterized protein</fullName>
    </submittedName>
</protein>
<evidence type="ECO:0000313" key="1">
    <source>
        <dbReference type="EMBL" id="JAD89602.1"/>
    </source>
</evidence>